<keyword evidence="8 11" id="KW-1133">Transmembrane helix</keyword>
<evidence type="ECO:0000256" key="10">
    <source>
        <dbReference type="ARBA" id="ARBA00023180"/>
    </source>
</evidence>
<keyword evidence="10 11" id="KW-0325">Glycoprotein</keyword>
<evidence type="ECO:0000256" key="6">
    <source>
        <dbReference type="ARBA" id="ARBA00022692"/>
    </source>
</evidence>
<dbReference type="EMBL" id="GFXV01006785">
    <property type="protein sequence ID" value="MBW18590.1"/>
    <property type="molecule type" value="Transcribed_RNA"/>
</dbReference>
<keyword evidence="11" id="KW-0464">Manganese</keyword>
<dbReference type="EC" id="2.4.1.-" evidence="11"/>
<evidence type="ECO:0000256" key="5">
    <source>
        <dbReference type="ARBA" id="ARBA00022679"/>
    </source>
</evidence>
<keyword evidence="5 11" id="KW-0808">Transferase</keyword>
<comment type="subcellular location">
    <subcellularLocation>
        <location evidence="1 11">Membrane</location>
        <topology evidence="1 11">Single-pass type II membrane protein</topology>
    </subcellularLocation>
</comment>
<dbReference type="AlphaFoldDB" id="A0A2H8TXG0"/>
<dbReference type="CDD" id="cd00899">
    <property type="entry name" value="b4GalT"/>
    <property type="match status" value="1"/>
</dbReference>
<keyword evidence="11" id="KW-0479">Metal-binding</keyword>
<evidence type="ECO:0000256" key="9">
    <source>
        <dbReference type="ARBA" id="ARBA00023136"/>
    </source>
</evidence>
<protein>
    <recommendedName>
        <fullName evidence="11">Beta-1,4-N-acetylgalactosaminyltransferase</fullName>
        <ecNumber evidence="11">2.4.1.-</ecNumber>
    </recommendedName>
    <alternativeName>
        <fullName evidence="11">Beta-4-GalNAcT</fullName>
    </alternativeName>
</protein>
<reference evidence="14" key="1">
    <citation type="submission" date="2017-10" db="EMBL/GenBank/DDBJ databases">
        <title>Transcriptome Assembly of Sugarcane Aphid Adults.</title>
        <authorList>
            <person name="Scully E.D."/>
            <person name="Palmer N.A."/>
            <person name="Geib S.M."/>
            <person name="Sarath G."/>
            <person name="Sattler S.E."/>
        </authorList>
    </citation>
    <scope>NUCLEOTIDE SEQUENCE</scope>
    <source>
        <tissue evidence="14">Whole body</tissue>
    </source>
</reference>
<dbReference type="GO" id="GO:0008378">
    <property type="term" value="F:galactosyltransferase activity"/>
    <property type="evidence" value="ECO:0007669"/>
    <property type="project" value="TreeGrafter"/>
</dbReference>
<gene>
    <name evidence="14" type="primary">bre-4_0</name>
</gene>
<dbReference type="Gene3D" id="3.90.550.10">
    <property type="entry name" value="Spore Coat Polysaccharide Biosynthesis Protein SpsA, Chain A"/>
    <property type="match status" value="1"/>
</dbReference>
<dbReference type="GO" id="GO:0005794">
    <property type="term" value="C:Golgi apparatus"/>
    <property type="evidence" value="ECO:0007669"/>
    <property type="project" value="TreeGrafter"/>
</dbReference>
<evidence type="ECO:0000256" key="2">
    <source>
        <dbReference type="ARBA" id="ARBA00004922"/>
    </source>
</evidence>
<keyword evidence="7 11" id="KW-0735">Signal-anchor</keyword>
<evidence type="ECO:0000256" key="7">
    <source>
        <dbReference type="ARBA" id="ARBA00022968"/>
    </source>
</evidence>
<evidence type="ECO:0000256" key="4">
    <source>
        <dbReference type="ARBA" id="ARBA00022676"/>
    </source>
</evidence>
<comment type="function">
    <text evidence="11">Catalyzes the transfer of galactose onto proteins or lipids.</text>
</comment>
<dbReference type="Pfam" id="PF13733">
    <property type="entry name" value="Glyco_transf_7N"/>
    <property type="match status" value="1"/>
</dbReference>
<dbReference type="GO" id="GO:0016020">
    <property type="term" value="C:membrane"/>
    <property type="evidence" value="ECO:0007669"/>
    <property type="project" value="UniProtKB-SubCell"/>
</dbReference>
<dbReference type="PRINTS" id="PR02050">
    <property type="entry name" value="B14GALTRFASE"/>
</dbReference>
<comment type="similarity">
    <text evidence="3 11">Belongs to the glycosyltransferase 7 family.</text>
</comment>
<feature type="domain" description="Galactosyltransferase N-terminal" evidence="13">
    <location>
        <begin position="87"/>
        <end position="222"/>
    </location>
</feature>
<evidence type="ECO:0000259" key="12">
    <source>
        <dbReference type="Pfam" id="PF02709"/>
    </source>
</evidence>
<proteinExistence type="inferred from homology"/>
<comment type="cofactor">
    <cofactor evidence="11">
        <name>Mn(2+)</name>
        <dbReference type="ChEBI" id="CHEBI:29035"/>
    </cofactor>
</comment>
<dbReference type="PANTHER" id="PTHR19300:SF57">
    <property type="entry name" value="BETA-1,4-N-ACETYLGALACTOSAMINYLTRANSFERASE"/>
    <property type="match status" value="1"/>
</dbReference>
<evidence type="ECO:0000256" key="8">
    <source>
        <dbReference type="ARBA" id="ARBA00022989"/>
    </source>
</evidence>
<dbReference type="InterPro" id="IPR029044">
    <property type="entry name" value="Nucleotide-diphossugar_trans"/>
</dbReference>
<dbReference type="InterPro" id="IPR003859">
    <property type="entry name" value="Galactosyl_T"/>
</dbReference>
<feature type="transmembrane region" description="Helical" evidence="11">
    <location>
        <begin position="6"/>
        <end position="27"/>
    </location>
</feature>
<dbReference type="UniPathway" id="UPA00378"/>
<dbReference type="GO" id="GO:0046872">
    <property type="term" value="F:metal ion binding"/>
    <property type="evidence" value="ECO:0007669"/>
    <property type="project" value="UniProtKB-UniRule"/>
</dbReference>
<sequence length="355" mass="41563">MFLLTLSRVKIVFGIIIVCLLVQSFYYHDYYNLMTTRQQCVPSTKFEPKPELEPRADFSNSITMVNNKIQTNALKNNYVNLLNLALCPKILPVLNETFRLLVPTKEKLEDVALQLSQLRILEGGHQMPLDCEARHKIAILVPYKNRFSNLCSLLLNLHPFLTKQKLDYTIFVIEQFNDGPFNRGKLLNIGYTEALKFNNYECFYFHDVDLIPMNNSNFYDCSDRPKHMAVAIDKKKSRMPYSDYFGGVTSMNRTHFKLINGFSNIFWGWGAEDDDLFNRVKAHKLNYTRCPHDFGHYHSLSHDIQEKNKERQKYLELGYLRYNTDGLNSLNYQVKALKKLPLFTYILADLAEKHR</sequence>
<evidence type="ECO:0000256" key="1">
    <source>
        <dbReference type="ARBA" id="ARBA00004606"/>
    </source>
</evidence>
<dbReference type="InterPro" id="IPR027995">
    <property type="entry name" value="Galactosyl_T_N"/>
</dbReference>
<keyword evidence="6 11" id="KW-0812">Transmembrane</keyword>
<accession>A0A2H8TXG0</accession>
<dbReference type="SUPFAM" id="SSF53448">
    <property type="entry name" value="Nucleotide-diphospho-sugar transferases"/>
    <property type="match status" value="1"/>
</dbReference>
<name>A0A2H8TXG0_9HEMI</name>
<evidence type="ECO:0000259" key="13">
    <source>
        <dbReference type="Pfam" id="PF13733"/>
    </source>
</evidence>
<dbReference type="InterPro" id="IPR027791">
    <property type="entry name" value="Galactosyl_T_C"/>
</dbReference>
<comment type="pathway">
    <text evidence="2 11">Protein modification; protein glycosylation.</text>
</comment>
<organism evidence="14">
    <name type="scientific">Melanaphis sacchari</name>
    <dbReference type="NCBI Taxonomy" id="742174"/>
    <lineage>
        <taxon>Eukaryota</taxon>
        <taxon>Metazoa</taxon>
        <taxon>Ecdysozoa</taxon>
        <taxon>Arthropoda</taxon>
        <taxon>Hexapoda</taxon>
        <taxon>Insecta</taxon>
        <taxon>Pterygota</taxon>
        <taxon>Neoptera</taxon>
        <taxon>Paraneoptera</taxon>
        <taxon>Hemiptera</taxon>
        <taxon>Sternorrhyncha</taxon>
        <taxon>Aphidomorpha</taxon>
        <taxon>Aphidoidea</taxon>
        <taxon>Aphididae</taxon>
        <taxon>Aphidini</taxon>
        <taxon>Melanaphis</taxon>
    </lineage>
</organism>
<dbReference type="GO" id="GO:0005975">
    <property type="term" value="P:carbohydrate metabolic process"/>
    <property type="evidence" value="ECO:0007669"/>
    <property type="project" value="InterPro"/>
</dbReference>
<evidence type="ECO:0000256" key="11">
    <source>
        <dbReference type="RuleBase" id="RU368121"/>
    </source>
</evidence>
<dbReference type="OrthoDB" id="10038994at2759"/>
<evidence type="ECO:0000256" key="3">
    <source>
        <dbReference type="ARBA" id="ARBA00005735"/>
    </source>
</evidence>
<keyword evidence="4 11" id="KW-0328">Glycosyltransferase</keyword>
<dbReference type="PANTHER" id="PTHR19300">
    <property type="entry name" value="BETA-1,4-GALACTOSYLTRANSFERASE"/>
    <property type="match status" value="1"/>
</dbReference>
<feature type="domain" description="Galactosyltransferase C-terminal" evidence="12">
    <location>
        <begin position="226"/>
        <end position="303"/>
    </location>
</feature>
<evidence type="ECO:0000313" key="14">
    <source>
        <dbReference type="EMBL" id="MBW18590.1"/>
    </source>
</evidence>
<dbReference type="Pfam" id="PF02709">
    <property type="entry name" value="Glyco_transf_7C"/>
    <property type="match status" value="1"/>
</dbReference>
<keyword evidence="9 11" id="KW-0472">Membrane</keyword>